<reference evidence="13" key="1">
    <citation type="submission" date="2023-04" db="EMBL/GenBank/DDBJ databases">
        <title>Sphingomonas sp. MAHUQ-71 isolated from rice field.</title>
        <authorList>
            <person name="Huq M.A."/>
        </authorList>
    </citation>
    <scope>NUCLEOTIDE SEQUENCE</scope>
    <source>
        <strain evidence="13">MAHUQ-71</strain>
    </source>
</reference>
<dbReference type="GO" id="GO:0004609">
    <property type="term" value="F:phosphatidylserine decarboxylase activity"/>
    <property type="evidence" value="ECO:0007669"/>
    <property type="project" value="UniProtKB-EC"/>
</dbReference>
<evidence type="ECO:0000256" key="5">
    <source>
        <dbReference type="ARBA" id="ARBA00022793"/>
    </source>
</evidence>
<keyword evidence="7" id="KW-0865">Zymogen</keyword>
<dbReference type="EMBL" id="JARYGZ010000001">
    <property type="protein sequence ID" value="MDH7639526.1"/>
    <property type="molecule type" value="Genomic_DNA"/>
</dbReference>
<evidence type="ECO:0000256" key="4">
    <source>
        <dbReference type="ARBA" id="ARBA00022516"/>
    </source>
</evidence>
<evidence type="ECO:0000256" key="8">
    <source>
        <dbReference type="ARBA" id="ARBA00023209"/>
    </source>
</evidence>
<comment type="cofactor">
    <cofactor evidence="1">
        <name>pyruvate</name>
        <dbReference type="ChEBI" id="CHEBI:15361"/>
    </cofactor>
</comment>
<keyword evidence="6" id="KW-0443">Lipid metabolism</keyword>
<evidence type="ECO:0000256" key="10">
    <source>
        <dbReference type="ARBA" id="ARBA00023264"/>
    </source>
</evidence>
<evidence type="ECO:0000256" key="3">
    <source>
        <dbReference type="ARBA" id="ARBA00012243"/>
    </source>
</evidence>
<dbReference type="NCBIfam" id="TIGR00163">
    <property type="entry name" value="PS_decarb"/>
    <property type="match status" value="1"/>
</dbReference>
<evidence type="ECO:0000313" key="13">
    <source>
        <dbReference type="EMBL" id="MDH7639526.1"/>
    </source>
</evidence>
<gene>
    <name evidence="13" type="primary">asd</name>
    <name evidence="13" type="ORF">QGN17_12375</name>
</gene>
<comment type="pathway">
    <text evidence="2">Lipid metabolism.</text>
</comment>
<dbReference type="PANTHER" id="PTHR10067">
    <property type="entry name" value="PHOSPHATIDYLSERINE DECARBOXYLASE"/>
    <property type="match status" value="1"/>
</dbReference>
<keyword evidence="14" id="KW-1185">Reference proteome</keyword>
<keyword evidence="9 13" id="KW-0456">Lyase</keyword>
<keyword evidence="5" id="KW-0210">Decarboxylase</keyword>
<evidence type="ECO:0000313" key="14">
    <source>
        <dbReference type="Proteomes" id="UP001160625"/>
    </source>
</evidence>
<dbReference type="RefSeq" id="WP_281044793.1">
    <property type="nucleotide sequence ID" value="NZ_JARYGZ010000001.1"/>
</dbReference>
<keyword evidence="8" id="KW-0594">Phospholipid biosynthesis</keyword>
<evidence type="ECO:0000256" key="1">
    <source>
        <dbReference type="ARBA" id="ARBA00001928"/>
    </source>
</evidence>
<sequence length="287" mass="31922">MTRRSLLARIGAQEDLNFLLTNRIPRGLATRFMGWLSPIEQPLVRAVSLKLWRTFCDVDLSDAADSRFRSLHHAFTRALKPGSRPADPDPDILASPSDAIVGACGRVEDGRLYQAKGMPYAIEELLGDAALGAPFRDGTFVTLRLTAAMYHRFHAPYDLTVEQMRYISGDTWNVNPVALRKVERLFCRNERAPILTRLDRGDHPLLIVPVAAILVASMRFTFVHVGPHIRTGGSRAIPCTAHIDKGEEMGWFEHGSTIILFAPKGFDLLVETGQEVRAGQALMRLPV</sequence>
<comment type="pathway">
    <text evidence="12">Phospholipid metabolism; phosphatidylethanolamine biosynthesis.</text>
</comment>
<dbReference type="Proteomes" id="UP001160625">
    <property type="component" value="Unassembled WGS sequence"/>
</dbReference>
<comment type="caution">
    <text evidence="13">The sequence shown here is derived from an EMBL/GenBank/DDBJ whole genome shotgun (WGS) entry which is preliminary data.</text>
</comment>
<dbReference type="PANTHER" id="PTHR10067:SF6">
    <property type="entry name" value="PHOSPHATIDYLSERINE DECARBOXYLASE PROENZYME, MITOCHONDRIAL"/>
    <property type="match status" value="1"/>
</dbReference>
<evidence type="ECO:0000256" key="2">
    <source>
        <dbReference type="ARBA" id="ARBA00005189"/>
    </source>
</evidence>
<dbReference type="InterPro" id="IPR003817">
    <property type="entry name" value="PS_Dcarbxylase"/>
</dbReference>
<accession>A0ABT6N2H7</accession>
<evidence type="ECO:0000256" key="12">
    <source>
        <dbReference type="ARBA" id="ARBA00024326"/>
    </source>
</evidence>
<name>A0ABT6N2H7_9SPHN</name>
<evidence type="ECO:0000256" key="9">
    <source>
        <dbReference type="ARBA" id="ARBA00023239"/>
    </source>
</evidence>
<keyword evidence="10" id="KW-1208">Phospholipid metabolism</keyword>
<protein>
    <recommendedName>
        <fullName evidence="3">phosphatidylserine decarboxylase</fullName>
        <ecNumber evidence="3">4.1.1.65</ecNumber>
    </recommendedName>
</protein>
<dbReference type="Pfam" id="PF02666">
    <property type="entry name" value="PS_Dcarbxylase"/>
    <property type="match status" value="1"/>
</dbReference>
<evidence type="ECO:0000256" key="6">
    <source>
        <dbReference type="ARBA" id="ARBA00023098"/>
    </source>
</evidence>
<dbReference type="EC" id="4.1.1.65" evidence="3"/>
<dbReference type="InterPro" id="IPR033177">
    <property type="entry name" value="PSD-B"/>
</dbReference>
<evidence type="ECO:0000256" key="11">
    <source>
        <dbReference type="ARBA" id="ARBA00023317"/>
    </source>
</evidence>
<keyword evidence="4" id="KW-0444">Lipid biosynthesis</keyword>
<proteinExistence type="predicted"/>
<evidence type="ECO:0000256" key="7">
    <source>
        <dbReference type="ARBA" id="ARBA00023145"/>
    </source>
</evidence>
<keyword evidence="11" id="KW-0670">Pyruvate</keyword>
<organism evidence="13 14">
    <name type="scientific">Sphingomonas oryzagri</name>
    <dbReference type="NCBI Taxonomy" id="3042314"/>
    <lineage>
        <taxon>Bacteria</taxon>
        <taxon>Pseudomonadati</taxon>
        <taxon>Pseudomonadota</taxon>
        <taxon>Alphaproteobacteria</taxon>
        <taxon>Sphingomonadales</taxon>
        <taxon>Sphingomonadaceae</taxon>
        <taxon>Sphingomonas</taxon>
    </lineage>
</organism>